<accession>A0A1M6ZD32</accession>
<dbReference type="PROSITE" id="PS51257">
    <property type="entry name" value="PROKAR_LIPOPROTEIN"/>
    <property type="match status" value="1"/>
</dbReference>
<proteinExistence type="predicted"/>
<evidence type="ECO:0000313" key="2">
    <source>
        <dbReference type="Proteomes" id="UP000184121"/>
    </source>
</evidence>
<reference evidence="2" key="1">
    <citation type="submission" date="2016-11" db="EMBL/GenBank/DDBJ databases">
        <authorList>
            <person name="Varghese N."/>
            <person name="Submissions S."/>
        </authorList>
    </citation>
    <scope>NUCLEOTIDE SEQUENCE [LARGE SCALE GENOMIC DNA]</scope>
    <source>
        <strain evidence="2">DSM 1811</strain>
    </source>
</reference>
<protein>
    <submittedName>
        <fullName evidence="1">Uncharacterized protein</fullName>
    </submittedName>
</protein>
<sequence>MEDLVEKISFNKSNYQMKRTLSIISSILLLGCSNPHAFVLNDSEKNKYFVLEKINYAFEKDQIGNSPFIVIDGNPFNYNKKQDTILLPLKKSDILSVDFLNKNSSRIIYNEKENDGAIIITTKIQKR</sequence>
<dbReference type="EMBL" id="FRBY01000001">
    <property type="protein sequence ID" value="SHL28253.1"/>
    <property type="molecule type" value="Genomic_DNA"/>
</dbReference>
<dbReference type="AlphaFoldDB" id="A0A1M6ZD32"/>
<evidence type="ECO:0000313" key="1">
    <source>
        <dbReference type="EMBL" id="SHL28253.1"/>
    </source>
</evidence>
<dbReference type="Proteomes" id="UP000184121">
    <property type="component" value="Unassembled WGS sequence"/>
</dbReference>
<keyword evidence="2" id="KW-1185">Reference proteome</keyword>
<organism evidence="1 2">
    <name type="scientific">Flavobacterium saccharophilum</name>
    <dbReference type="NCBI Taxonomy" id="29534"/>
    <lineage>
        <taxon>Bacteria</taxon>
        <taxon>Pseudomonadati</taxon>
        <taxon>Bacteroidota</taxon>
        <taxon>Flavobacteriia</taxon>
        <taxon>Flavobacteriales</taxon>
        <taxon>Flavobacteriaceae</taxon>
        <taxon>Flavobacterium</taxon>
    </lineage>
</organism>
<name>A0A1M6ZD32_9FLAO</name>
<dbReference type="STRING" id="29534.SAMN05444366_0213"/>
<gene>
    <name evidence="1" type="ORF">SAMN05444366_0213</name>
</gene>